<sequence length="100" mass="10659">MSVIPDGNVLFVVDIEYAVPFEEVQPVLPPHMEFVKRCFAEGHFLVSGPKTPRSGGVVIATAPDRAAIEALIAGDPFCTEGVVTVTITEFGVSNMADALR</sequence>
<protein>
    <recommendedName>
        <fullName evidence="2">YCII-related domain-containing protein</fullName>
    </recommendedName>
</protein>
<evidence type="ECO:0000259" key="2">
    <source>
        <dbReference type="Pfam" id="PF03795"/>
    </source>
</evidence>
<dbReference type="Gene3D" id="3.30.70.1060">
    <property type="entry name" value="Dimeric alpha+beta barrel"/>
    <property type="match status" value="1"/>
</dbReference>
<organism evidence="3 4">
    <name type="scientific">Salipiger pallidus</name>
    <dbReference type="NCBI Taxonomy" id="1775170"/>
    <lineage>
        <taxon>Bacteria</taxon>
        <taxon>Pseudomonadati</taxon>
        <taxon>Pseudomonadota</taxon>
        <taxon>Alphaproteobacteria</taxon>
        <taxon>Rhodobacterales</taxon>
        <taxon>Roseobacteraceae</taxon>
        <taxon>Salipiger</taxon>
    </lineage>
</organism>
<reference evidence="3" key="1">
    <citation type="journal article" date="2014" name="Int. J. Syst. Evol. Microbiol.">
        <title>Complete genome sequence of Corynebacterium casei LMG S-19264T (=DSM 44701T), isolated from a smear-ripened cheese.</title>
        <authorList>
            <consortium name="US DOE Joint Genome Institute (JGI-PGF)"/>
            <person name="Walter F."/>
            <person name="Albersmeier A."/>
            <person name="Kalinowski J."/>
            <person name="Ruckert C."/>
        </authorList>
    </citation>
    <scope>NUCLEOTIDE SEQUENCE</scope>
    <source>
        <strain evidence="3">CGMCC 1.15762</strain>
    </source>
</reference>
<dbReference type="InterPro" id="IPR011008">
    <property type="entry name" value="Dimeric_a/b-barrel"/>
</dbReference>
<evidence type="ECO:0000313" key="4">
    <source>
        <dbReference type="Proteomes" id="UP000617145"/>
    </source>
</evidence>
<evidence type="ECO:0000256" key="1">
    <source>
        <dbReference type="ARBA" id="ARBA00007689"/>
    </source>
</evidence>
<proteinExistence type="inferred from homology"/>
<comment type="similarity">
    <text evidence="1">Belongs to the YciI family.</text>
</comment>
<dbReference type="PANTHER" id="PTHR37828">
    <property type="entry name" value="GSR2449 PROTEIN"/>
    <property type="match status" value="1"/>
</dbReference>
<accession>A0A8J3EHJ0</accession>
<gene>
    <name evidence="3" type="ORF">GCM10011415_30310</name>
</gene>
<feature type="domain" description="YCII-related" evidence="2">
    <location>
        <begin position="11"/>
        <end position="90"/>
    </location>
</feature>
<dbReference type="PANTHER" id="PTHR37828:SF1">
    <property type="entry name" value="YCII-RELATED DOMAIN-CONTAINING PROTEIN"/>
    <property type="match status" value="1"/>
</dbReference>
<dbReference type="RefSeq" id="WP_188791071.1">
    <property type="nucleotide sequence ID" value="NZ_BMJV01000006.1"/>
</dbReference>
<keyword evidence="4" id="KW-1185">Reference proteome</keyword>
<dbReference type="Pfam" id="PF03795">
    <property type="entry name" value="YCII"/>
    <property type="match status" value="1"/>
</dbReference>
<name>A0A8J3EHJ0_9RHOB</name>
<reference evidence="3" key="2">
    <citation type="submission" date="2020-09" db="EMBL/GenBank/DDBJ databases">
        <authorList>
            <person name="Sun Q."/>
            <person name="Zhou Y."/>
        </authorList>
    </citation>
    <scope>NUCLEOTIDE SEQUENCE</scope>
    <source>
        <strain evidence="3">CGMCC 1.15762</strain>
    </source>
</reference>
<dbReference type="Proteomes" id="UP000617145">
    <property type="component" value="Unassembled WGS sequence"/>
</dbReference>
<dbReference type="EMBL" id="BMJV01000006">
    <property type="protein sequence ID" value="GGG79151.1"/>
    <property type="molecule type" value="Genomic_DNA"/>
</dbReference>
<evidence type="ECO:0000313" key="3">
    <source>
        <dbReference type="EMBL" id="GGG79151.1"/>
    </source>
</evidence>
<dbReference type="InterPro" id="IPR005545">
    <property type="entry name" value="YCII"/>
</dbReference>
<dbReference type="SUPFAM" id="SSF54909">
    <property type="entry name" value="Dimeric alpha+beta barrel"/>
    <property type="match status" value="1"/>
</dbReference>
<comment type="caution">
    <text evidence="3">The sequence shown here is derived from an EMBL/GenBank/DDBJ whole genome shotgun (WGS) entry which is preliminary data.</text>
</comment>
<dbReference type="AlphaFoldDB" id="A0A8J3EHJ0"/>